<dbReference type="RefSeq" id="WP_221860006.1">
    <property type="nucleotide sequence ID" value="NZ_BAAAYV010000004.1"/>
</dbReference>
<evidence type="ECO:0000313" key="2">
    <source>
        <dbReference type="EMBL" id="GAA3649349.1"/>
    </source>
</evidence>
<evidence type="ECO:0000259" key="1">
    <source>
        <dbReference type="Pfam" id="PF04480"/>
    </source>
</evidence>
<protein>
    <recommendedName>
        <fullName evidence="1">DUF559 domain-containing protein</fullName>
    </recommendedName>
</protein>
<sequence>MTSERIAQLGPSFTVRQARAAGVTRGQLRSATLLQPFHGVRMVRPGVSPEMSRIERERAEVMRRVRAYASIMPSHAFFVGPTAALIAGIPLPPGAHEVLHVGVFYPATPPRRRGVRGVRMNPGGVRVLVHEGLRIVDPATLWITLADALGDYDLVAAADHLLRVPRFPGGFRAPERDPYLTRDELVLRIDERRRAGTTRMRALAERARTGAASRPETWMRLSIVDAGLPEPELDVDVYDRRGEFVACLDQAFPRLRLGIEFDGDWHRGRRQWTKDVGRHTALVAEGWTTLRFTAPDVFDDTSHVARTVRAALEERGGTPT</sequence>
<dbReference type="EMBL" id="BAAAYV010000004">
    <property type="protein sequence ID" value="GAA3649349.1"/>
    <property type="molecule type" value="Genomic_DNA"/>
</dbReference>
<dbReference type="Pfam" id="PF04480">
    <property type="entry name" value="DUF559"/>
    <property type="match status" value="1"/>
</dbReference>
<comment type="caution">
    <text evidence="2">The sequence shown here is derived from an EMBL/GenBank/DDBJ whole genome shotgun (WGS) entry which is preliminary data.</text>
</comment>
<dbReference type="InterPro" id="IPR011335">
    <property type="entry name" value="Restrct_endonuc-II-like"/>
</dbReference>
<dbReference type="Proteomes" id="UP001410795">
    <property type="component" value="Unassembled WGS sequence"/>
</dbReference>
<dbReference type="InterPro" id="IPR007569">
    <property type="entry name" value="DUF559"/>
</dbReference>
<dbReference type="SUPFAM" id="SSF52980">
    <property type="entry name" value="Restriction endonuclease-like"/>
    <property type="match status" value="1"/>
</dbReference>
<reference evidence="3" key="1">
    <citation type="journal article" date="2019" name="Int. J. Syst. Evol. Microbiol.">
        <title>The Global Catalogue of Microorganisms (GCM) 10K type strain sequencing project: providing services to taxonomists for standard genome sequencing and annotation.</title>
        <authorList>
            <consortium name="The Broad Institute Genomics Platform"/>
            <consortium name="The Broad Institute Genome Sequencing Center for Infectious Disease"/>
            <person name="Wu L."/>
            <person name="Ma J."/>
        </authorList>
    </citation>
    <scope>NUCLEOTIDE SEQUENCE [LARGE SCALE GENOMIC DNA]</scope>
    <source>
        <strain evidence="3">JCM 16546</strain>
    </source>
</reference>
<organism evidence="2 3">
    <name type="scientific">Microbacterium marinilacus</name>
    <dbReference type="NCBI Taxonomy" id="415209"/>
    <lineage>
        <taxon>Bacteria</taxon>
        <taxon>Bacillati</taxon>
        <taxon>Actinomycetota</taxon>
        <taxon>Actinomycetes</taxon>
        <taxon>Micrococcales</taxon>
        <taxon>Microbacteriaceae</taxon>
        <taxon>Microbacterium</taxon>
    </lineage>
</organism>
<accession>A0ABP7B6G1</accession>
<evidence type="ECO:0000313" key="3">
    <source>
        <dbReference type="Proteomes" id="UP001410795"/>
    </source>
</evidence>
<proteinExistence type="predicted"/>
<feature type="domain" description="DUF559" evidence="1">
    <location>
        <begin position="251"/>
        <end position="312"/>
    </location>
</feature>
<keyword evidence="3" id="KW-1185">Reference proteome</keyword>
<name>A0ABP7B6G1_9MICO</name>
<gene>
    <name evidence="2" type="ORF">GCM10022202_06250</name>
</gene>
<dbReference type="Gene3D" id="3.40.960.10">
    <property type="entry name" value="VSR Endonuclease"/>
    <property type="match status" value="1"/>
</dbReference>